<dbReference type="Pfam" id="PF13560">
    <property type="entry name" value="HTH_31"/>
    <property type="match status" value="1"/>
</dbReference>
<dbReference type="PROSITE" id="PS50943">
    <property type="entry name" value="HTH_CROC1"/>
    <property type="match status" value="1"/>
</dbReference>
<evidence type="ECO:0000259" key="1">
    <source>
        <dbReference type="PROSITE" id="PS50943"/>
    </source>
</evidence>
<comment type="caution">
    <text evidence="2">The sequence shown here is derived from an EMBL/GenBank/DDBJ whole genome shotgun (WGS) entry which is preliminary data.</text>
</comment>
<dbReference type="InterPro" id="IPR001387">
    <property type="entry name" value="Cro/C1-type_HTH"/>
</dbReference>
<dbReference type="SUPFAM" id="SSF47413">
    <property type="entry name" value="lambda repressor-like DNA-binding domains"/>
    <property type="match status" value="1"/>
</dbReference>
<reference evidence="2 3" key="1">
    <citation type="submission" date="2020-09" db="EMBL/GenBank/DDBJ databases">
        <title>Isolation and identification of active actinomycetes.</title>
        <authorList>
            <person name="Li X."/>
        </authorList>
    </citation>
    <scope>NUCLEOTIDE SEQUENCE [LARGE SCALE GENOMIC DNA]</scope>
    <source>
        <strain evidence="2 3">NEAU-LLC</strain>
    </source>
</reference>
<dbReference type="Gene3D" id="1.10.260.40">
    <property type="entry name" value="lambda repressor-like DNA-binding domains"/>
    <property type="match status" value="1"/>
</dbReference>
<evidence type="ECO:0000313" key="2">
    <source>
        <dbReference type="EMBL" id="MBD3942802.1"/>
    </source>
</evidence>
<dbReference type="EMBL" id="JACXZS010000009">
    <property type="protein sequence ID" value="MBD3942802.1"/>
    <property type="molecule type" value="Genomic_DNA"/>
</dbReference>
<dbReference type="SMART" id="SM00530">
    <property type="entry name" value="HTH_XRE"/>
    <property type="match status" value="1"/>
</dbReference>
<sequence length="146" mass="16330">MKDRESLEAYEHAVGQAIRLRRMTSGLSQSELADRLSRMGFSMMQTTVAKIEAGTRPLRLSEFVGIAHALGMPWQSLLAEPSPMIHGDVPIAEMESYLATLRMVEESMRKDMLTYVSDWAEARAERLAAEQRFQDVRDGAAADPAE</sequence>
<feature type="domain" description="HTH cro/C1-type" evidence="1">
    <location>
        <begin position="18"/>
        <end position="77"/>
    </location>
</feature>
<proteinExistence type="predicted"/>
<dbReference type="RefSeq" id="WP_191172415.1">
    <property type="nucleotide sequence ID" value="NZ_JACXZS010000009.1"/>
</dbReference>
<evidence type="ECO:0000313" key="3">
    <source>
        <dbReference type="Proteomes" id="UP000598426"/>
    </source>
</evidence>
<organism evidence="2 3">
    <name type="scientific">Microbacterium helvum</name>
    <dbReference type="NCBI Taxonomy" id="2773713"/>
    <lineage>
        <taxon>Bacteria</taxon>
        <taxon>Bacillati</taxon>
        <taxon>Actinomycetota</taxon>
        <taxon>Actinomycetes</taxon>
        <taxon>Micrococcales</taxon>
        <taxon>Microbacteriaceae</taxon>
        <taxon>Microbacterium</taxon>
    </lineage>
</organism>
<protein>
    <submittedName>
        <fullName evidence="2">Helix-turn-helix transcriptional regulator</fullName>
    </submittedName>
</protein>
<keyword evidence="3" id="KW-1185">Reference proteome</keyword>
<dbReference type="CDD" id="cd00093">
    <property type="entry name" value="HTH_XRE"/>
    <property type="match status" value="1"/>
</dbReference>
<gene>
    <name evidence="2" type="ORF">IF188_13965</name>
</gene>
<name>A0ABR8NSU2_9MICO</name>
<dbReference type="InterPro" id="IPR010982">
    <property type="entry name" value="Lambda_DNA-bd_dom_sf"/>
</dbReference>
<accession>A0ABR8NSU2</accession>
<dbReference type="Proteomes" id="UP000598426">
    <property type="component" value="Unassembled WGS sequence"/>
</dbReference>